<dbReference type="Pfam" id="PF00144">
    <property type="entry name" value="Beta-lactamase"/>
    <property type="match status" value="1"/>
</dbReference>
<dbReference type="OrthoDB" id="5377431at2"/>
<feature type="non-terminal residue" evidence="2">
    <location>
        <position position="120"/>
    </location>
</feature>
<dbReference type="AlphaFoldDB" id="A0A2U2HHS2"/>
<evidence type="ECO:0000259" key="1">
    <source>
        <dbReference type="Pfam" id="PF00144"/>
    </source>
</evidence>
<name>A0A2U2HHS2_9BURK</name>
<dbReference type="SUPFAM" id="SSF56601">
    <property type="entry name" value="beta-lactamase/transpeptidase-like"/>
    <property type="match status" value="1"/>
</dbReference>
<dbReference type="Proteomes" id="UP000241421">
    <property type="component" value="Unassembled WGS sequence"/>
</dbReference>
<dbReference type="InterPro" id="IPR012338">
    <property type="entry name" value="Beta-lactam/transpept-like"/>
</dbReference>
<proteinExistence type="predicted"/>
<comment type="caution">
    <text evidence="2">The sequence shown here is derived from an EMBL/GenBank/DDBJ whole genome shotgun (WGS) entry which is preliminary data.</text>
</comment>
<protein>
    <recommendedName>
        <fullName evidence="1">Beta-lactamase-related domain-containing protein</fullName>
    </recommendedName>
</protein>
<keyword evidence="3" id="KW-1185">Reference proteome</keyword>
<feature type="domain" description="Beta-lactamase-related" evidence="1">
    <location>
        <begin position="5"/>
        <end position="106"/>
    </location>
</feature>
<dbReference type="InterPro" id="IPR001466">
    <property type="entry name" value="Beta-lactam-related"/>
</dbReference>
<reference evidence="2 3" key="1">
    <citation type="submission" date="2018-04" db="EMBL/GenBank/DDBJ databases">
        <title>Massilia violaceinigra sp. nov., a novel purple-pigmented bacterium isolated from Tianshan glacier, Xinjiang, China.</title>
        <authorList>
            <person name="Wang H."/>
        </authorList>
    </citation>
    <scope>NUCLEOTIDE SEQUENCE [LARGE SCALE GENOMIC DNA]</scope>
    <source>
        <strain evidence="2 3">B448-2</strain>
    </source>
</reference>
<sequence>MGLPGAGALRSNMNDMLAYLRAHMLAGPDAAGTPRGLHAVRLAQRDSGMPGLAIGLAWHLQDVRGRPVVWHNGMTGGYASFIGFTADGERGVVVLANVSVSVDDIGMNALVPPAPAPASA</sequence>
<dbReference type="Gene3D" id="3.40.710.10">
    <property type="entry name" value="DD-peptidase/beta-lactamase superfamily"/>
    <property type="match status" value="1"/>
</dbReference>
<evidence type="ECO:0000313" key="3">
    <source>
        <dbReference type="Proteomes" id="UP000241421"/>
    </source>
</evidence>
<dbReference type="EMBL" id="PXWF02000253">
    <property type="protein sequence ID" value="PWF45458.1"/>
    <property type="molecule type" value="Genomic_DNA"/>
</dbReference>
<gene>
    <name evidence="2" type="ORF">C7C56_017430</name>
</gene>
<organism evidence="2 3">
    <name type="scientific">Massilia glaciei</name>
    <dbReference type="NCBI Taxonomy" id="1524097"/>
    <lineage>
        <taxon>Bacteria</taxon>
        <taxon>Pseudomonadati</taxon>
        <taxon>Pseudomonadota</taxon>
        <taxon>Betaproteobacteria</taxon>
        <taxon>Burkholderiales</taxon>
        <taxon>Oxalobacteraceae</taxon>
        <taxon>Telluria group</taxon>
        <taxon>Massilia</taxon>
    </lineage>
</organism>
<accession>A0A2U2HHS2</accession>
<evidence type="ECO:0000313" key="2">
    <source>
        <dbReference type="EMBL" id="PWF45458.1"/>
    </source>
</evidence>